<gene>
    <name evidence="1" type="ORF">CYMTET_4408</name>
</gene>
<protein>
    <submittedName>
        <fullName evidence="1">Uncharacterized protein</fullName>
    </submittedName>
</protein>
<organism evidence="1 2">
    <name type="scientific">Cymbomonas tetramitiformis</name>
    <dbReference type="NCBI Taxonomy" id="36881"/>
    <lineage>
        <taxon>Eukaryota</taxon>
        <taxon>Viridiplantae</taxon>
        <taxon>Chlorophyta</taxon>
        <taxon>Pyramimonadophyceae</taxon>
        <taxon>Pyramimonadales</taxon>
        <taxon>Pyramimonadaceae</taxon>
        <taxon>Cymbomonas</taxon>
    </lineage>
</organism>
<dbReference type="EMBL" id="LGRX02000603">
    <property type="protein sequence ID" value="KAK3288103.1"/>
    <property type="molecule type" value="Genomic_DNA"/>
</dbReference>
<sequence>MLAAAVEAYSKPDAAEWLAFMTEHSADITPMYQQIDVNDGEDDGADARESQRKRKRAAAFTDETAPLEGLKASITPPLIDVLRIVQQANLGMSPSIRGHAEHGGHVLREYLTPREYDLFERTGVSPAERRPCLLCMRSQIHYAHMCMVHNMQEMPNSAILLNSEKHLLRWIVKDGVHRIDQSALRYRAEDRMRLHSAPATEQLF</sequence>
<dbReference type="AlphaFoldDB" id="A0AAE0H1H5"/>
<comment type="caution">
    <text evidence="1">The sequence shown here is derived from an EMBL/GenBank/DDBJ whole genome shotgun (WGS) entry which is preliminary data.</text>
</comment>
<evidence type="ECO:0000313" key="2">
    <source>
        <dbReference type="Proteomes" id="UP001190700"/>
    </source>
</evidence>
<evidence type="ECO:0000313" key="1">
    <source>
        <dbReference type="EMBL" id="KAK3288103.1"/>
    </source>
</evidence>
<reference evidence="1 2" key="1">
    <citation type="journal article" date="2015" name="Genome Biol. Evol.">
        <title>Comparative Genomics of a Bacterivorous Green Alga Reveals Evolutionary Causalities and Consequences of Phago-Mixotrophic Mode of Nutrition.</title>
        <authorList>
            <person name="Burns J.A."/>
            <person name="Paasch A."/>
            <person name="Narechania A."/>
            <person name="Kim E."/>
        </authorList>
    </citation>
    <scope>NUCLEOTIDE SEQUENCE [LARGE SCALE GENOMIC DNA]</scope>
    <source>
        <strain evidence="1 2">PLY_AMNH</strain>
    </source>
</reference>
<dbReference type="Proteomes" id="UP001190700">
    <property type="component" value="Unassembled WGS sequence"/>
</dbReference>
<proteinExistence type="predicted"/>
<accession>A0AAE0H1H5</accession>
<name>A0AAE0H1H5_9CHLO</name>
<keyword evidence="2" id="KW-1185">Reference proteome</keyword>